<evidence type="ECO:0000256" key="1">
    <source>
        <dbReference type="SAM" id="Phobius"/>
    </source>
</evidence>
<dbReference type="Proteomes" id="UP000231960">
    <property type="component" value="Unassembled WGS sequence"/>
</dbReference>
<organism evidence="2 3">
    <name type="scientific">Avrilella dinanensis</name>
    <dbReference type="NCBI Taxonomy" id="2008672"/>
    <lineage>
        <taxon>Bacteria</taxon>
        <taxon>Pseudomonadati</taxon>
        <taxon>Bacteroidota</taxon>
        <taxon>Flavobacteriia</taxon>
        <taxon>Flavobacteriales</taxon>
        <taxon>Flavobacteriaceae</taxon>
        <taxon>Avrilella</taxon>
    </lineage>
</organism>
<keyword evidence="3" id="KW-1185">Reference proteome</keyword>
<gene>
    <name evidence="2" type="ORF">CDL10_03980</name>
</gene>
<protein>
    <submittedName>
        <fullName evidence="2">DUF983 domain-containing protein</fullName>
    </submittedName>
</protein>
<dbReference type="RefSeq" id="WP_100677343.1">
    <property type="nucleotide sequence ID" value="NZ_NIPO01000001.1"/>
</dbReference>
<keyword evidence="1" id="KW-0472">Membrane</keyword>
<name>A0A2M9R4U3_9FLAO</name>
<comment type="caution">
    <text evidence="2">The sequence shown here is derived from an EMBL/GenBank/DDBJ whole genome shotgun (WGS) entry which is preliminary data.</text>
</comment>
<dbReference type="OrthoDB" id="9790326at2"/>
<dbReference type="EMBL" id="NIPO01000001">
    <property type="protein sequence ID" value="PJR03775.1"/>
    <property type="molecule type" value="Genomic_DNA"/>
</dbReference>
<keyword evidence="1" id="KW-0812">Transmembrane</keyword>
<feature type="transmembrane region" description="Helical" evidence="1">
    <location>
        <begin position="53"/>
        <end position="75"/>
    </location>
</feature>
<evidence type="ECO:0000313" key="3">
    <source>
        <dbReference type="Proteomes" id="UP000231960"/>
    </source>
</evidence>
<reference evidence="2 3" key="1">
    <citation type="submission" date="2017-06" db="EMBL/GenBank/DDBJ databases">
        <title>Description of Avrilella dinanensis gen. nov. sp. nov.</title>
        <authorList>
            <person name="Leyer C."/>
            <person name="Sassi M."/>
            <person name="Minet J."/>
            <person name="Kayal S."/>
            <person name="Cattoir V."/>
        </authorList>
    </citation>
    <scope>NUCLEOTIDE SEQUENCE [LARGE SCALE GENOMIC DNA]</scope>
    <source>
        <strain evidence="2 3">UR159</strain>
    </source>
</reference>
<accession>A0A2M9R4U3</accession>
<keyword evidence="1" id="KW-1133">Transmembrane helix</keyword>
<evidence type="ECO:0000313" key="2">
    <source>
        <dbReference type="EMBL" id="PJR03775.1"/>
    </source>
</evidence>
<dbReference type="AlphaFoldDB" id="A0A2M9R4U3"/>
<dbReference type="InterPro" id="IPR009325">
    <property type="entry name" value="DUF983"/>
</dbReference>
<feature type="transmembrane region" description="Helical" evidence="1">
    <location>
        <begin position="81"/>
        <end position="102"/>
    </location>
</feature>
<sequence length="119" mass="13668">MSSYLNRVAKGTCPNCEKTKVFASNGNPFLFKMPKMKKQCDVCGYSFHRETGFYFGAMYISYGITCAEMIAVIVLGLIFDWSFITIFSIVIVIAFLFSMINYKLSRLMWLNIFLDKDSD</sequence>
<dbReference type="Pfam" id="PF06170">
    <property type="entry name" value="DUF983"/>
    <property type="match status" value="1"/>
</dbReference>
<proteinExistence type="predicted"/>